<evidence type="ECO:0000313" key="1">
    <source>
        <dbReference type="EMBL" id="CAD9972419.1"/>
    </source>
</evidence>
<gene>
    <name evidence="1" type="ORF">APAL1065_LOCUS14980</name>
</gene>
<name>A0A7S2YEU7_9STRA</name>
<sequence length="143" mass="15635">MHSNVDSSDGRKNVLYQPKEQYATTWATNTIRPKRAAPAATTQSQDHLPDRSLSIFLLSFLESRPSSSSPLTFIIMVSISTRVLQTFVAFLLLNSPLVQANVGNSLRGGSRGKSYAELPEGMEEAALDKTGLVIAPKTLERVE</sequence>
<accession>A0A7S2YEU7</accession>
<proteinExistence type="predicted"/>
<protein>
    <submittedName>
        <fullName evidence="1">Uncharacterized protein</fullName>
    </submittedName>
</protein>
<dbReference type="AlphaFoldDB" id="A0A7S2YEU7"/>
<organism evidence="1">
    <name type="scientific">Entomoneis paludosa</name>
    <dbReference type="NCBI Taxonomy" id="265537"/>
    <lineage>
        <taxon>Eukaryota</taxon>
        <taxon>Sar</taxon>
        <taxon>Stramenopiles</taxon>
        <taxon>Ochrophyta</taxon>
        <taxon>Bacillariophyta</taxon>
        <taxon>Bacillariophyceae</taxon>
        <taxon>Bacillariophycidae</taxon>
        <taxon>Entomoneidaceae</taxon>
        <taxon>Entomoneis</taxon>
    </lineage>
</organism>
<dbReference type="EMBL" id="HBHT01022335">
    <property type="protein sequence ID" value="CAD9972419.1"/>
    <property type="molecule type" value="Transcribed_RNA"/>
</dbReference>
<reference evidence="1" key="1">
    <citation type="submission" date="2021-01" db="EMBL/GenBank/DDBJ databases">
        <authorList>
            <person name="Corre E."/>
            <person name="Pelletier E."/>
            <person name="Niang G."/>
            <person name="Scheremetjew M."/>
            <person name="Finn R."/>
            <person name="Kale V."/>
            <person name="Holt S."/>
            <person name="Cochrane G."/>
            <person name="Meng A."/>
            <person name="Brown T."/>
            <person name="Cohen L."/>
        </authorList>
    </citation>
    <scope>NUCLEOTIDE SEQUENCE</scope>
    <source>
        <strain evidence="1">CCMP125</strain>
    </source>
</reference>